<proteinExistence type="predicted"/>
<feature type="transmembrane region" description="Helical" evidence="1">
    <location>
        <begin position="32"/>
        <end position="50"/>
    </location>
</feature>
<dbReference type="Proteomes" id="UP001180020">
    <property type="component" value="Unassembled WGS sequence"/>
</dbReference>
<evidence type="ECO:0000313" key="3">
    <source>
        <dbReference type="Proteomes" id="UP001180020"/>
    </source>
</evidence>
<protein>
    <recommendedName>
        <fullName evidence="4">Mitochondrial pyruvate carrier</fullName>
    </recommendedName>
</protein>
<reference evidence="2" key="1">
    <citation type="journal article" date="2023" name="Nat. Commun.">
        <title>Diploid and tetraploid genomes of Acorus and the evolution of monocots.</title>
        <authorList>
            <person name="Ma L."/>
            <person name="Liu K.W."/>
            <person name="Li Z."/>
            <person name="Hsiao Y.Y."/>
            <person name="Qi Y."/>
            <person name="Fu T."/>
            <person name="Tang G.D."/>
            <person name="Zhang D."/>
            <person name="Sun W.H."/>
            <person name="Liu D.K."/>
            <person name="Li Y."/>
            <person name="Chen G.Z."/>
            <person name="Liu X.D."/>
            <person name="Liao X.Y."/>
            <person name="Jiang Y.T."/>
            <person name="Yu X."/>
            <person name="Hao Y."/>
            <person name="Huang J."/>
            <person name="Zhao X.W."/>
            <person name="Ke S."/>
            <person name="Chen Y.Y."/>
            <person name="Wu W.L."/>
            <person name="Hsu J.L."/>
            <person name="Lin Y.F."/>
            <person name="Huang M.D."/>
            <person name="Li C.Y."/>
            <person name="Huang L."/>
            <person name="Wang Z.W."/>
            <person name="Zhao X."/>
            <person name="Zhong W.Y."/>
            <person name="Peng D.H."/>
            <person name="Ahmad S."/>
            <person name="Lan S."/>
            <person name="Zhang J.S."/>
            <person name="Tsai W.C."/>
            <person name="Van de Peer Y."/>
            <person name="Liu Z.J."/>
        </authorList>
    </citation>
    <scope>NUCLEOTIDE SEQUENCE</scope>
    <source>
        <strain evidence="2">CP</strain>
    </source>
</reference>
<organism evidence="2 3">
    <name type="scientific">Acorus calamus</name>
    <name type="common">Sweet flag</name>
    <dbReference type="NCBI Taxonomy" id="4465"/>
    <lineage>
        <taxon>Eukaryota</taxon>
        <taxon>Viridiplantae</taxon>
        <taxon>Streptophyta</taxon>
        <taxon>Embryophyta</taxon>
        <taxon>Tracheophyta</taxon>
        <taxon>Spermatophyta</taxon>
        <taxon>Magnoliopsida</taxon>
        <taxon>Liliopsida</taxon>
        <taxon>Acoraceae</taxon>
        <taxon>Acorus</taxon>
    </lineage>
</organism>
<keyword evidence="1" id="KW-1133">Transmembrane helix</keyword>
<keyword evidence="1" id="KW-0472">Membrane</keyword>
<name>A0AAV9CUV1_ACOCL</name>
<sequence length="98" mass="11056">MGSAMGMDVSFSDVQGLWEAGKKMRRRGDRSVSAKFTFSFIPAVTWAIWLTRNQALFRGVSPYVENTWNTVIHSVKDWGVHCAGAPRVGYVNERFVLD</sequence>
<accession>A0AAV9CUV1</accession>
<evidence type="ECO:0000256" key="1">
    <source>
        <dbReference type="SAM" id="Phobius"/>
    </source>
</evidence>
<keyword evidence="3" id="KW-1185">Reference proteome</keyword>
<comment type="caution">
    <text evidence="2">The sequence shown here is derived from an EMBL/GenBank/DDBJ whole genome shotgun (WGS) entry which is preliminary data.</text>
</comment>
<keyword evidence="1" id="KW-0812">Transmembrane</keyword>
<evidence type="ECO:0000313" key="2">
    <source>
        <dbReference type="EMBL" id="KAK1292926.1"/>
    </source>
</evidence>
<reference evidence="2" key="2">
    <citation type="submission" date="2023-06" db="EMBL/GenBank/DDBJ databases">
        <authorList>
            <person name="Ma L."/>
            <person name="Liu K.-W."/>
            <person name="Li Z."/>
            <person name="Hsiao Y.-Y."/>
            <person name="Qi Y."/>
            <person name="Fu T."/>
            <person name="Tang G."/>
            <person name="Zhang D."/>
            <person name="Sun W.-H."/>
            <person name="Liu D.-K."/>
            <person name="Li Y."/>
            <person name="Chen G.-Z."/>
            <person name="Liu X.-D."/>
            <person name="Liao X.-Y."/>
            <person name="Jiang Y.-T."/>
            <person name="Yu X."/>
            <person name="Hao Y."/>
            <person name="Huang J."/>
            <person name="Zhao X.-W."/>
            <person name="Ke S."/>
            <person name="Chen Y.-Y."/>
            <person name="Wu W.-L."/>
            <person name="Hsu J.-L."/>
            <person name="Lin Y.-F."/>
            <person name="Huang M.-D."/>
            <person name="Li C.-Y."/>
            <person name="Huang L."/>
            <person name="Wang Z.-W."/>
            <person name="Zhao X."/>
            <person name="Zhong W.-Y."/>
            <person name="Peng D.-H."/>
            <person name="Ahmad S."/>
            <person name="Lan S."/>
            <person name="Zhang J.-S."/>
            <person name="Tsai W.-C."/>
            <person name="Van De Peer Y."/>
            <person name="Liu Z.-J."/>
        </authorList>
    </citation>
    <scope>NUCLEOTIDE SEQUENCE</scope>
    <source>
        <strain evidence="2">CP</strain>
        <tissue evidence="2">Leaves</tissue>
    </source>
</reference>
<dbReference type="EMBL" id="JAUJYO010000017">
    <property type="protein sequence ID" value="KAK1292926.1"/>
    <property type="molecule type" value="Genomic_DNA"/>
</dbReference>
<gene>
    <name evidence="2" type="ORF">QJS10_CPB17g01322</name>
</gene>
<dbReference type="AlphaFoldDB" id="A0AAV9CUV1"/>
<evidence type="ECO:0008006" key="4">
    <source>
        <dbReference type="Google" id="ProtNLM"/>
    </source>
</evidence>